<protein>
    <submittedName>
        <fullName evidence="2">Uncharacterized protein</fullName>
    </submittedName>
</protein>
<evidence type="ECO:0000313" key="3">
    <source>
        <dbReference type="Proteomes" id="UP000314294"/>
    </source>
</evidence>
<dbReference type="EMBL" id="SRLO01000055">
    <property type="protein sequence ID" value="TNN80389.1"/>
    <property type="molecule type" value="Genomic_DNA"/>
</dbReference>
<reference evidence="2 3" key="1">
    <citation type="submission" date="2019-03" db="EMBL/GenBank/DDBJ databases">
        <title>First draft genome of Liparis tanakae, snailfish: a comprehensive survey of snailfish specific genes.</title>
        <authorList>
            <person name="Kim W."/>
            <person name="Song I."/>
            <person name="Jeong J.-H."/>
            <person name="Kim D."/>
            <person name="Kim S."/>
            <person name="Ryu S."/>
            <person name="Song J.Y."/>
            <person name="Lee S.K."/>
        </authorList>
    </citation>
    <scope>NUCLEOTIDE SEQUENCE [LARGE SCALE GENOMIC DNA]</scope>
    <source>
        <tissue evidence="2">Muscle</tissue>
    </source>
</reference>
<accession>A0A4Z2IQY7</accession>
<dbReference type="AlphaFoldDB" id="A0A4Z2IQY7"/>
<keyword evidence="3" id="KW-1185">Reference proteome</keyword>
<comment type="caution">
    <text evidence="2">The sequence shown here is derived from an EMBL/GenBank/DDBJ whole genome shotgun (WGS) entry which is preliminary data.</text>
</comment>
<evidence type="ECO:0000313" key="2">
    <source>
        <dbReference type="EMBL" id="TNN80389.1"/>
    </source>
</evidence>
<sequence>MLIESAGVGVQWRGPGGRNTRTGSLPRLDRATAAVRNGVRQGATLIMSDRLGRLHKIIITQQWSESPQWHFHTTSDLWGNL</sequence>
<dbReference type="Proteomes" id="UP000314294">
    <property type="component" value="Unassembled WGS sequence"/>
</dbReference>
<gene>
    <name evidence="2" type="ORF">EYF80_009413</name>
</gene>
<organism evidence="2 3">
    <name type="scientific">Liparis tanakae</name>
    <name type="common">Tanaka's snailfish</name>
    <dbReference type="NCBI Taxonomy" id="230148"/>
    <lineage>
        <taxon>Eukaryota</taxon>
        <taxon>Metazoa</taxon>
        <taxon>Chordata</taxon>
        <taxon>Craniata</taxon>
        <taxon>Vertebrata</taxon>
        <taxon>Euteleostomi</taxon>
        <taxon>Actinopterygii</taxon>
        <taxon>Neopterygii</taxon>
        <taxon>Teleostei</taxon>
        <taxon>Neoteleostei</taxon>
        <taxon>Acanthomorphata</taxon>
        <taxon>Eupercaria</taxon>
        <taxon>Perciformes</taxon>
        <taxon>Cottioidei</taxon>
        <taxon>Cottales</taxon>
        <taxon>Liparidae</taxon>
        <taxon>Liparis</taxon>
    </lineage>
</organism>
<name>A0A4Z2IQY7_9TELE</name>
<evidence type="ECO:0000256" key="1">
    <source>
        <dbReference type="SAM" id="MobiDB-lite"/>
    </source>
</evidence>
<feature type="region of interest" description="Disordered" evidence="1">
    <location>
        <begin position="1"/>
        <end position="25"/>
    </location>
</feature>
<proteinExistence type="predicted"/>